<sequence length="204" mass="20941">MTPEIWIALATANFAAYLAPGQNMALVGAATARSGMPGGVAAVAGILVAEAVWTAIALGLIITAREIDSEVMLCLQVASGAFLVWCGWKVLTTSADGDTTPIESKGSHIRLFLHGIWVGLANPLALVFFVSIFPGLLKASLTHEPLGLLFFSGTAVVISSLAALAPYLAMSRMLVVAGQARRLNAVSGGALLLVGVAAIAWSAV</sequence>
<dbReference type="InterPro" id="IPR001123">
    <property type="entry name" value="LeuE-type"/>
</dbReference>
<proteinExistence type="predicted"/>
<keyword evidence="5 6" id="KW-0472">Membrane</keyword>
<feature type="transmembrane region" description="Helical" evidence="6">
    <location>
        <begin position="71"/>
        <end position="91"/>
    </location>
</feature>
<dbReference type="AlphaFoldDB" id="A0A1H8LBS6"/>
<feature type="transmembrane region" description="Helical" evidence="6">
    <location>
        <begin position="111"/>
        <end position="136"/>
    </location>
</feature>
<dbReference type="EMBL" id="FOCM01000010">
    <property type="protein sequence ID" value="SEO02624.1"/>
    <property type="molecule type" value="Genomic_DNA"/>
</dbReference>
<evidence type="ECO:0000256" key="6">
    <source>
        <dbReference type="SAM" id="Phobius"/>
    </source>
</evidence>
<dbReference type="OrthoDB" id="9784202at2"/>
<reference evidence="8" key="1">
    <citation type="submission" date="2016-10" db="EMBL/GenBank/DDBJ databases">
        <authorList>
            <person name="Varghese N."/>
            <person name="Submissions S."/>
        </authorList>
    </citation>
    <scope>NUCLEOTIDE SEQUENCE [LARGE SCALE GENOMIC DNA]</scope>
    <source>
        <strain evidence="8">DSM 26893</strain>
    </source>
</reference>
<dbReference type="PANTHER" id="PTHR30086">
    <property type="entry name" value="ARGININE EXPORTER PROTEIN ARGO"/>
    <property type="match status" value="1"/>
</dbReference>
<dbReference type="PANTHER" id="PTHR30086:SF20">
    <property type="entry name" value="ARGININE EXPORTER PROTEIN ARGO-RELATED"/>
    <property type="match status" value="1"/>
</dbReference>
<feature type="transmembrane region" description="Helical" evidence="6">
    <location>
        <begin position="39"/>
        <end position="64"/>
    </location>
</feature>
<gene>
    <name evidence="7" type="ORF">SAMN04488011_1108</name>
</gene>
<keyword evidence="2" id="KW-1003">Cell membrane</keyword>
<keyword evidence="3 6" id="KW-0812">Transmembrane</keyword>
<dbReference type="GO" id="GO:0005886">
    <property type="term" value="C:plasma membrane"/>
    <property type="evidence" value="ECO:0007669"/>
    <property type="project" value="UniProtKB-SubCell"/>
</dbReference>
<organism evidence="7 8">
    <name type="scientific">Palleronia pelagia</name>
    <dbReference type="NCBI Taxonomy" id="387096"/>
    <lineage>
        <taxon>Bacteria</taxon>
        <taxon>Pseudomonadati</taxon>
        <taxon>Pseudomonadota</taxon>
        <taxon>Alphaproteobacteria</taxon>
        <taxon>Rhodobacterales</taxon>
        <taxon>Roseobacteraceae</taxon>
        <taxon>Palleronia</taxon>
    </lineage>
</organism>
<dbReference type="GO" id="GO:0015171">
    <property type="term" value="F:amino acid transmembrane transporter activity"/>
    <property type="evidence" value="ECO:0007669"/>
    <property type="project" value="TreeGrafter"/>
</dbReference>
<accession>A0A1H8LBS6</accession>
<feature type="transmembrane region" description="Helical" evidence="6">
    <location>
        <begin position="182"/>
        <end position="203"/>
    </location>
</feature>
<evidence type="ECO:0000313" key="8">
    <source>
        <dbReference type="Proteomes" id="UP000199372"/>
    </source>
</evidence>
<evidence type="ECO:0000256" key="5">
    <source>
        <dbReference type="ARBA" id="ARBA00023136"/>
    </source>
</evidence>
<evidence type="ECO:0000256" key="3">
    <source>
        <dbReference type="ARBA" id="ARBA00022692"/>
    </source>
</evidence>
<dbReference type="Proteomes" id="UP000199372">
    <property type="component" value="Unassembled WGS sequence"/>
</dbReference>
<feature type="transmembrane region" description="Helical" evidence="6">
    <location>
        <begin position="148"/>
        <end position="170"/>
    </location>
</feature>
<comment type="subcellular location">
    <subcellularLocation>
        <location evidence="1">Cell membrane</location>
        <topology evidence="1">Multi-pass membrane protein</topology>
    </subcellularLocation>
</comment>
<dbReference type="RefSeq" id="WP_091846558.1">
    <property type="nucleotide sequence ID" value="NZ_FOCM01000010.1"/>
</dbReference>
<evidence type="ECO:0000256" key="2">
    <source>
        <dbReference type="ARBA" id="ARBA00022475"/>
    </source>
</evidence>
<dbReference type="Pfam" id="PF01810">
    <property type="entry name" value="LysE"/>
    <property type="match status" value="1"/>
</dbReference>
<evidence type="ECO:0000256" key="4">
    <source>
        <dbReference type="ARBA" id="ARBA00022989"/>
    </source>
</evidence>
<keyword evidence="8" id="KW-1185">Reference proteome</keyword>
<evidence type="ECO:0000256" key="1">
    <source>
        <dbReference type="ARBA" id="ARBA00004651"/>
    </source>
</evidence>
<evidence type="ECO:0000313" key="7">
    <source>
        <dbReference type="EMBL" id="SEO02624.1"/>
    </source>
</evidence>
<name>A0A1H8LBS6_9RHOB</name>
<keyword evidence="4 6" id="KW-1133">Transmembrane helix</keyword>
<protein>
    <submittedName>
        <fullName evidence="7">LysE type translocator</fullName>
    </submittedName>
</protein>